<dbReference type="Proteomes" id="UP000250321">
    <property type="component" value="Unassembled WGS sequence"/>
</dbReference>
<gene>
    <name evidence="1" type="ORF">Pyn_35523</name>
</gene>
<protein>
    <submittedName>
        <fullName evidence="1">Uncharacterized protein</fullName>
    </submittedName>
</protein>
<evidence type="ECO:0000313" key="2">
    <source>
        <dbReference type="Proteomes" id="UP000250321"/>
    </source>
</evidence>
<keyword evidence="2" id="KW-1185">Reference proteome</keyword>
<name>A0A314U6T2_PRUYE</name>
<proteinExistence type="predicted"/>
<comment type="caution">
    <text evidence="1">The sequence shown here is derived from an EMBL/GenBank/DDBJ whole genome shotgun (WGS) entry which is preliminary data.</text>
</comment>
<organism evidence="1 2">
    <name type="scientific">Prunus yedoensis var. nudiflora</name>
    <dbReference type="NCBI Taxonomy" id="2094558"/>
    <lineage>
        <taxon>Eukaryota</taxon>
        <taxon>Viridiplantae</taxon>
        <taxon>Streptophyta</taxon>
        <taxon>Embryophyta</taxon>
        <taxon>Tracheophyta</taxon>
        <taxon>Spermatophyta</taxon>
        <taxon>Magnoliopsida</taxon>
        <taxon>eudicotyledons</taxon>
        <taxon>Gunneridae</taxon>
        <taxon>Pentapetalae</taxon>
        <taxon>rosids</taxon>
        <taxon>fabids</taxon>
        <taxon>Rosales</taxon>
        <taxon>Rosaceae</taxon>
        <taxon>Amygdaloideae</taxon>
        <taxon>Amygdaleae</taxon>
        <taxon>Prunus</taxon>
    </lineage>
</organism>
<sequence>MFMAEDNLIVRPVSPIPGVSSFGCFFCYRLCSNQCFPEVAKARTMRIRIHGLVYLNFYWLI</sequence>
<dbReference type="EMBL" id="PJQY01003996">
    <property type="protein sequence ID" value="PQM32818.1"/>
    <property type="molecule type" value="Genomic_DNA"/>
</dbReference>
<accession>A0A314U6T2</accession>
<evidence type="ECO:0000313" key="1">
    <source>
        <dbReference type="EMBL" id="PQM32818.1"/>
    </source>
</evidence>
<reference evidence="1 2" key="1">
    <citation type="submission" date="2018-02" db="EMBL/GenBank/DDBJ databases">
        <title>Draft genome of wild Prunus yedoensis var. nudiflora.</title>
        <authorList>
            <person name="Baek S."/>
            <person name="Kim J.-H."/>
            <person name="Choi K."/>
            <person name="Kim G.-B."/>
            <person name="Cho A."/>
            <person name="Jang H."/>
            <person name="Shin C.-H."/>
            <person name="Yu H.-J."/>
            <person name="Mun J.-H."/>
        </authorList>
    </citation>
    <scope>NUCLEOTIDE SEQUENCE [LARGE SCALE GENOMIC DNA]</scope>
    <source>
        <strain evidence="2">cv. Jeju island</strain>
        <tissue evidence="1">Leaf</tissue>
    </source>
</reference>
<dbReference type="AlphaFoldDB" id="A0A314U6T2"/>